<keyword evidence="2" id="KW-0732">Signal</keyword>
<evidence type="ECO:0000313" key="3">
    <source>
        <dbReference type="EMBL" id="CAK1551431.1"/>
    </source>
</evidence>
<evidence type="ECO:0000256" key="2">
    <source>
        <dbReference type="SAM" id="SignalP"/>
    </source>
</evidence>
<sequence length="695" mass="78894">MRFVLLLLAFGFIVNATFGRPSQGADRERDDEAEYEEKEDSAAGDYLNNDPPDKISQEADSSRYENEEESIEGSQDYPKHSSATNNERGNVEDKLESSKSDIFNQANEEDMPLSEQHQSNAGNDETEDDSIRYQQTLLKTRLNALKRQEEKADDVELGLNDRNAIHDRHIIKDRGEYSNDAIEAPEEPVYKHIRYYNQIQGNVFQKRKPNNINTNRDRREISNDHVEKDITNDKNNAFKKDEAESTKEDNVSAIKRNIKKLSREELEDLLNSLSEDKKALLNKIIGNKIASDSVNKREITKKAGAVEDNNCMDGGQSDFNKMDSLQSMDSISSVSQHMDTTETMRQTDGSGVSKTKNSESDSTSSKSEGKDELVDENLRLNPDSGQGVTAQILETKENVGRDSLKSENKRETNMDDVPQDKSESNNEPSEYSHYDNLYKDVNWDKDDNWSELMKDETELHQSYNNQHKRDLDYYANSADVKSLEDSFPNYESVDSKSPGSQMAPLVRVKRTNSNIVKRAPGHCSDMKVPFFPGAINDDADDNEKDEFDDGAVFENSYSHEKVGKEKQVSNNEVGPVLRNRPKITSCDMANIGSDTDNILSNIEEVDNNLMYNNNAIRKKRFSNDANLNNEDNSLPETVLPNNEDYVSDLSLKNNKVHYQENDAFGAIPHSENELSRSKRIRRLKKAPSTHGDLQE</sequence>
<feature type="signal peptide" evidence="2">
    <location>
        <begin position="1"/>
        <end position="19"/>
    </location>
</feature>
<dbReference type="EMBL" id="CAVLEF010000130">
    <property type="protein sequence ID" value="CAK1551431.1"/>
    <property type="molecule type" value="Genomic_DNA"/>
</dbReference>
<dbReference type="AlphaFoldDB" id="A0AAV1JTB2"/>
<comment type="caution">
    <text evidence="3">The sequence shown here is derived from an EMBL/GenBank/DDBJ whole genome shotgun (WGS) entry which is preliminary data.</text>
</comment>
<feature type="region of interest" description="Disordered" evidence="1">
    <location>
        <begin position="19"/>
        <end position="129"/>
    </location>
</feature>
<feature type="chain" id="PRO_5043651246" evidence="2">
    <location>
        <begin position="20"/>
        <end position="695"/>
    </location>
</feature>
<feature type="region of interest" description="Disordered" evidence="1">
    <location>
        <begin position="328"/>
        <end position="433"/>
    </location>
</feature>
<dbReference type="Proteomes" id="UP001497472">
    <property type="component" value="Unassembled WGS sequence"/>
</dbReference>
<organism evidence="3 4">
    <name type="scientific">Leptosia nina</name>
    <dbReference type="NCBI Taxonomy" id="320188"/>
    <lineage>
        <taxon>Eukaryota</taxon>
        <taxon>Metazoa</taxon>
        <taxon>Ecdysozoa</taxon>
        <taxon>Arthropoda</taxon>
        <taxon>Hexapoda</taxon>
        <taxon>Insecta</taxon>
        <taxon>Pterygota</taxon>
        <taxon>Neoptera</taxon>
        <taxon>Endopterygota</taxon>
        <taxon>Lepidoptera</taxon>
        <taxon>Glossata</taxon>
        <taxon>Ditrysia</taxon>
        <taxon>Papilionoidea</taxon>
        <taxon>Pieridae</taxon>
        <taxon>Pierinae</taxon>
        <taxon>Leptosia</taxon>
    </lineage>
</organism>
<evidence type="ECO:0000256" key="1">
    <source>
        <dbReference type="SAM" id="MobiDB-lite"/>
    </source>
</evidence>
<feature type="compositionally biased region" description="Basic and acidic residues" evidence="1">
    <location>
        <begin position="367"/>
        <end position="378"/>
    </location>
</feature>
<feature type="compositionally biased region" description="Basic and acidic residues" evidence="1">
    <location>
        <begin position="394"/>
        <end position="433"/>
    </location>
</feature>
<feature type="compositionally biased region" description="Polar residues" evidence="1">
    <location>
        <begin position="328"/>
        <end position="352"/>
    </location>
</feature>
<name>A0AAV1JTB2_9NEOP</name>
<evidence type="ECO:0000313" key="4">
    <source>
        <dbReference type="Proteomes" id="UP001497472"/>
    </source>
</evidence>
<protein>
    <submittedName>
        <fullName evidence="3">Uncharacterized protein</fullName>
    </submittedName>
</protein>
<accession>A0AAV1JTB2</accession>
<feature type="region of interest" description="Disordered" evidence="1">
    <location>
        <begin position="669"/>
        <end position="695"/>
    </location>
</feature>
<keyword evidence="4" id="KW-1185">Reference proteome</keyword>
<gene>
    <name evidence="3" type="ORF">LNINA_LOCUS10566</name>
</gene>
<reference evidence="3 4" key="1">
    <citation type="submission" date="2023-11" db="EMBL/GenBank/DDBJ databases">
        <authorList>
            <person name="Okamura Y."/>
        </authorList>
    </citation>
    <scope>NUCLEOTIDE SEQUENCE [LARGE SCALE GENOMIC DNA]</scope>
</reference>
<feature type="compositionally biased region" description="Basic and acidic residues" evidence="1">
    <location>
        <begin position="51"/>
        <end position="65"/>
    </location>
</feature>
<proteinExistence type="predicted"/>
<feature type="compositionally biased region" description="Basic and acidic residues" evidence="1">
    <location>
        <begin position="89"/>
        <end position="99"/>
    </location>
</feature>
<feature type="compositionally biased region" description="Basic residues" evidence="1">
    <location>
        <begin position="677"/>
        <end position="687"/>
    </location>
</feature>